<evidence type="ECO:0000313" key="20">
    <source>
        <dbReference type="EMBL" id="MFB9733001.1"/>
    </source>
</evidence>
<feature type="region of interest" description="Disordered" evidence="17">
    <location>
        <begin position="783"/>
        <end position="822"/>
    </location>
</feature>
<name>A0ABV5V5E1_9MICO</name>
<comment type="caution">
    <text evidence="20">The sequence shown here is derived from an EMBL/GenBank/DDBJ whole genome shotgun (WGS) entry which is preliminary data.</text>
</comment>
<evidence type="ECO:0000259" key="19">
    <source>
        <dbReference type="PROSITE" id="PS51217"/>
    </source>
</evidence>
<dbReference type="InterPro" id="IPR011604">
    <property type="entry name" value="PDDEXK-like_dom_sf"/>
</dbReference>
<dbReference type="Gene3D" id="1.10.486.10">
    <property type="entry name" value="PCRA, domain 4"/>
    <property type="match status" value="1"/>
</dbReference>
<dbReference type="EC" id="3.1.11.5" evidence="15"/>
<dbReference type="Proteomes" id="UP001589613">
    <property type="component" value="Unassembled WGS sequence"/>
</dbReference>
<evidence type="ECO:0000256" key="6">
    <source>
        <dbReference type="ARBA" id="ARBA00022806"/>
    </source>
</evidence>
<dbReference type="EC" id="5.6.2.4" evidence="15"/>
<dbReference type="Gene3D" id="3.40.50.300">
    <property type="entry name" value="P-loop containing nucleotide triphosphate hydrolases"/>
    <property type="match status" value="2"/>
</dbReference>
<comment type="domain">
    <text evidence="15">The C-terminal domain has nuclease activity and interacts with RecD. It interacts with RecA, facilitating its loading onto ssDNA.</text>
</comment>
<keyword evidence="3 15" id="KW-0547">Nucleotide-binding</keyword>
<dbReference type="PROSITE" id="PS51217">
    <property type="entry name" value="UVRD_HELICASE_CTER"/>
    <property type="match status" value="1"/>
</dbReference>
<feature type="binding site" evidence="15">
    <location>
        <position position="1020"/>
    </location>
    <ligand>
        <name>Mg(2+)</name>
        <dbReference type="ChEBI" id="CHEBI:18420"/>
    </ligand>
</feature>
<keyword evidence="11 15" id="KW-0234">DNA repair</keyword>
<keyword evidence="10 15" id="KW-0238">DNA-binding</keyword>
<dbReference type="PANTHER" id="PTHR11070:SF23">
    <property type="entry name" value="RECBCD ENZYME SUBUNIT RECB"/>
    <property type="match status" value="1"/>
</dbReference>
<dbReference type="SUPFAM" id="SSF52540">
    <property type="entry name" value="P-loop containing nucleoside triphosphate hydrolases"/>
    <property type="match status" value="1"/>
</dbReference>
<keyword evidence="6 15" id="KW-0347">Helicase</keyword>
<feature type="region of interest" description="DNA-binding and helicase activity, interacts with RecC" evidence="15">
    <location>
        <begin position="1"/>
        <end position="747"/>
    </location>
</feature>
<evidence type="ECO:0000256" key="11">
    <source>
        <dbReference type="ARBA" id="ARBA00023204"/>
    </source>
</evidence>
<keyword evidence="21" id="KW-1185">Reference proteome</keyword>
<keyword evidence="9 15" id="KW-0460">Magnesium</keyword>
<comment type="catalytic activity">
    <reaction evidence="13 15">
        <text>Couples ATP hydrolysis with the unwinding of duplex DNA by translocating in the 3'-5' direction.</text>
        <dbReference type="EC" id="5.6.2.4"/>
    </reaction>
</comment>
<keyword evidence="4 15" id="KW-0227">DNA damage</keyword>
<evidence type="ECO:0000256" key="17">
    <source>
        <dbReference type="SAM" id="MobiDB-lite"/>
    </source>
</evidence>
<evidence type="ECO:0000256" key="14">
    <source>
        <dbReference type="ARBA" id="ARBA00048988"/>
    </source>
</evidence>
<dbReference type="SUPFAM" id="SSF52980">
    <property type="entry name" value="Restriction endonuclease-like"/>
    <property type="match status" value="1"/>
</dbReference>
<organism evidence="20 21">
    <name type="scientific">Ornithinimicrobium kibberense</name>
    <dbReference type="NCBI Taxonomy" id="282060"/>
    <lineage>
        <taxon>Bacteria</taxon>
        <taxon>Bacillati</taxon>
        <taxon>Actinomycetota</taxon>
        <taxon>Actinomycetes</taxon>
        <taxon>Micrococcales</taxon>
        <taxon>Ornithinimicrobiaceae</taxon>
        <taxon>Ornithinimicrobium</taxon>
    </lineage>
</organism>
<sequence>MEHFDITDPLPQGTVLLEASAGTGKTWTIAALVARFVAEGEADLRDLLVVTFSRAASQELRARVREQLVLVERCLRERSCPPGDALVAHLLAADEETVRVMHRRVRAALTDFDAATIATVHQFCQEVLRSLGVAGTTDASATLVEDLDDLLVDVVDDIYLRGFRNDRKVLFNRSAALQIARTAVDDIHAGLRPETAEPRSVPARRAGFARAVRTEFDVRKRRLQVMHYNDLLTQLADALEDPDSLARDRMRARWQVVLVDEFQDTDPVQWQVLDRAFTGHCRAMVLIGDPKQAIYGFRGGDIATYLTAAEAAGERRTLPRNYRSDAGVVRALGTLLEGAQLGDPQIVVHPIEAAIDVRRLDGAPSDAPVRLRQVLLEEHLGGSDRIGPFREHVFPDLARDVAALLGSDATFDGRPVRASDVAVLAHKGSDLVRAQDALRDLGIHAVSAGGMSVLQTRAAHEWLTLLEAMVAPHRSVLTRAAALTDLLGHDPVAVDEGGEELDDLLAQTCRDLAAVHARQGIAAVLERLVAEGLTARVLARPGGERTLTDVEHVAELLHEAGREGQLGLVALLEWLRAQMAEDAPTSTNARTRRLDSDAAAVQLLTVHGSKGLQFPVVYLPALVDRNVPDTPSIPLCHEDPPERTRWIDVGGDTGPQWKDSVARHKAEEAGESLRLLYVALTRAQSQVVTWWSPSGRNTSPSPLHRVLFGRGPGEGPVPDTVPVPAEDFATARLQEWAALGAFALERADHAEHVPTVATDEPPPPRLATWTRRIDTDWRRTSYTALSTPRDAQGHELTGGVGSEPELSPREDEPDTVDPVVEQTPSLPGLEVVLPGQDVASPMADLPVGATFGSLVHGVLEHADPQAPDLRAELLEHVREQLVQWPVELDPEELADALVDVCDTPLGPLAQGVTLRQIGRADRLCELDFELPLGGGDLRREPVGDVAEGPTRGGPPGSATGARLGDLVPLLRSHLPAGDPVRGWADVLDSSPELAEQPLRGYLTGSVDVVLRTGGRYLVVDYKTNWLGRPEEPLTAADYRPEKLAEAMGHSSYPLQALLYAVVAHRFLRWRLPGYRPERHLGGVLYLYVRGMCGPDTPAVDGHPCGVFSWRPPVALVTGVSDLLDGRTTEGAA</sequence>
<dbReference type="InterPro" id="IPR027417">
    <property type="entry name" value="P-loop_NTPase"/>
</dbReference>
<evidence type="ECO:0000256" key="12">
    <source>
        <dbReference type="ARBA" id="ARBA00023235"/>
    </source>
</evidence>
<keyword evidence="2 15" id="KW-0479">Metal-binding</keyword>
<proteinExistence type="inferred from homology"/>
<evidence type="ECO:0000259" key="18">
    <source>
        <dbReference type="PROSITE" id="PS51198"/>
    </source>
</evidence>
<dbReference type="Pfam" id="PF13361">
    <property type="entry name" value="UvrD_C"/>
    <property type="match status" value="1"/>
</dbReference>
<dbReference type="PROSITE" id="PS51198">
    <property type="entry name" value="UVRD_HELICASE_ATP_BIND"/>
    <property type="match status" value="1"/>
</dbReference>
<dbReference type="Pfam" id="PF00580">
    <property type="entry name" value="UvrD-helicase"/>
    <property type="match status" value="1"/>
</dbReference>
<feature type="domain" description="UvrD-like helicase C-terminal" evidence="19">
    <location>
        <begin position="354"/>
        <end position="611"/>
    </location>
</feature>
<keyword evidence="7 15" id="KW-0269">Exonuclease</keyword>
<dbReference type="HAMAP" id="MF_01485">
    <property type="entry name" value="RecB"/>
    <property type="match status" value="1"/>
</dbReference>
<feature type="domain" description="UvrD-like helicase ATP-binding" evidence="18">
    <location>
        <begin position="1"/>
        <end position="325"/>
    </location>
</feature>
<dbReference type="Pfam" id="PF12705">
    <property type="entry name" value="PDDEXK_1"/>
    <property type="match status" value="1"/>
</dbReference>
<protein>
    <recommendedName>
        <fullName evidence="15">RecBCD enzyme subunit RecB</fullName>
        <ecNumber evidence="15">3.1.11.5</ecNumber>
        <ecNumber evidence="15">5.6.2.4</ecNumber>
    </recommendedName>
    <alternativeName>
        <fullName evidence="15">DNA 3'-5' helicase subunit RecB</fullName>
    </alternativeName>
    <alternativeName>
        <fullName evidence="15">Exonuclease V subunit RecB</fullName>
        <shortName evidence="15">ExoV subunit RecB</shortName>
    </alternativeName>
    <alternativeName>
        <fullName evidence="15">Helicase/nuclease RecBCD subunit RecB</fullName>
    </alternativeName>
</protein>
<feature type="region of interest" description="Disordered" evidence="17">
    <location>
        <begin position="939"/>
        <end position="961"/>
    </location>
</feature>
<evidence type="ECO:0000256" key="9">
    <source>
        <dbReference type="ARBA" id="ARBA00022842"/>
    </source>
</evidence>
<comment type="catalytic activity">
    <reaction evidence="14 15">
        <text>ATP + H2O = ADP + phosphate + H(+)</text>
        <dbReference type="Rhea" id="RHEA:13065"/>
        <dbReference type="ChEBI" id="CHEBI:15377"/>
        <dbReference type="ChEBI" id="CHEBI:15378"/>
        <dbReference type="ChEBI" id="CHEBI:30616"/>
        <dbReference type="ChEBI" id="CHEBI:43474"/>
        <dbReference type="ChEBI" id="CHEBI:456216"/>
        <dbReference type="EC" id="5.6.2.4"/>
    </reaction>
</comment>
<evidence type="ECO:0000256" key="3">
    <source>
        <dbReference type="ARBA" id="ARBA00022741"/>
    </source>
</evidence>
<evidence type="ECO:0000256" key="13">
    <source>
        <dbReference type="ARBA" id="ARBA00034617"/>
    </source>
</evidence>
<evidence type="ECO:0000256" key="7">
    <source>
        <dbReference type="ARBA" id="ARBA00022839"/>
    </source>
</evidence>
<keyword evidence="12 15" id="KW-0413">Isomerase</keyword>
<evidence type="ECO:0000256" key="2">
    <source>
        <dbReference type="ARBA" id="ARBA00022723"/>
    </source>
</evidence>
<dbReference type="Gene3D" id="3.90.320.10">
    <property type="match status" value="1"/>
</dbReference>
<dbReference type="RefSeq" id="WP_141338060.1">
    <property type="nucleotide sequence ID" value="NZ_JBHMAX010000024.1"/>
</dbReference>
<accession>A0ABV5V5E1</accession>
<dbReference type="EMBL" id="JBHMAX010000024">
    <property type="protein sequence ID" value="MFB9733001.1"/>
    <property type="molecule type" value="Genomic_DNA"/>
</dbReference>
<keyword evidence="1 15" id="KW-0540">Nuclease</keyword>
<dbReference type="InterPro" id="IPR004586">
    <property type="entry name" value="RecB"/>
</dbReference>
<comment type="similarity">
    <text evidence="15">Belongs to the helicase family. UvrD subfamily.</text>
</comment>
<keyword evidence="5 15" id="KW-0378">Hydrolase</keyword>
<reference evidence="20 21" key="1">
    <citation type="submission" date="2024-09" db="EMBL/GenBank/DDBJ databases">
        <authorList>
            <person name="Sun Q."/>
            <person name="Mori K."/>
        </authorList>
    </citation>
    <scope>NUCLEOTIDE SEQUENCE [LARGE SCALE GENOMIC DNA]</scope>
    <source>
        <strain evidence="20 21">JCM 12763</strain>
    </source>
</reference>
<evidence type="ECO:0000256" key="5">
    <source>
        <dbReference type="ARBA" id="ARBA00022801"/>
    </source>
</evidence>
<evidence type="ECO:0000256" key="15">
    <source>
        <dbReference type="HAMAP-Rule" id="MF_01485"/>
    </source>
</evidence>
<comment type="function">
    <text evidence="15">A helicase/nuclease that prepares dsDNA breaks (DSB) for recombinational DNA repair. Binds to DSBs and unwinds DNA via a highly rapid and processive ATP-dependent bidirectional helicase activity. Unwinds dsDNA until it encounters a Chi (crossover hotspot instigator) sequence from the 3' direction. Cuts ssDNA a few nucleotides 3' to the Chi site. The properties and activities of the enzyme are changed at Chi. The Chi-altered holoenzyme produces a long 3'-ssDNA overhang and facilitates RecA-binding to the ssDNA for homologous DNA recombination and repair. Holoenzyme degrades any linearized DNA that is unable to undergo homologous recombination. In the holoenzyme this subunit contributes ATPase, 3'-5' helicase, exonuclease activity and loads RecA onto ssDNA.</text>
</comment>
<feature type="binding site" evidence="15">
    <location>
        <position position="856"/>
    </location>
    <ligand>
        <name>Mg(2+)</name>
        <dbReference type="ChEBI" id="CHEBI:18420"/>
    </ligand>
</feature>
<evidence type="ECO:0000256" key="10">
    <source>
        <dbReference type="ARBA" id="ARBA00023125"/>
    </source>
</evidence>
<dbReference type="InterPro" id="IPR038726">
    <property type="entry name" value="PDDEXK_AddAB-type"/>
</dbReference>
<evidence type="ECO:0000256" key="16">
    <source>
        <dbReference type="PROSITE-ProRule" id="PRU00560"/>
    </source>
</evidence>
<dbReference type="PANTHER" id="PTHR11070">
    <property type="entry name" value="UVRD / RECB / PCRA DNA HELICASE FAMILY MEMBER"/>
    <property type="match status" value="1"/>
</dbReference>
<feature type="active site" description="For nuclease activity" evidence="15">
    <location>
        <position position="1020"/>
    </location>
</feature>
<evidence type="ECO:0000256" key="8">
    <source>
        <dbReference type="ARBA" id="ARBA00022840"/>
    </source>
</evidence>
<gene>
    <name evidence="15" type="primary">recB</name>
    <name evidence="20" type="ORF">ACFFN0_13210</name>
</gene>
<comment type="catalytic activity">
    <reaction evidence="15">
        <text>Exonucleolytic cleavage (in the presence of ATP) in either 5'- to 3'- or 3'- to 5'-direction to yield 5'-phosphooligonucleotides.</text>
        <dbReference type="EC" id="3.1.11.5"/>
    </reaction>
</comment>
<comment type="cofactor">
    <cofactor evidence="15">
        <name>Mg(2+)</name>
        <dbReference type="ChEBI" id="CHEBI:18420"/>
    </cofactor>
    <text evidence="15">Binds 1 Mg(2+) ion per subunit.</text>
</comment>
<evidence type="ECO:0000256" key="4">
    <source>
        <dbReference type="ARBA" id="ARBA00022763"/>
    </source>
</evidence>
<feature type="region of interest" description="Nuclease activity, interacts with RecD and RecA" evidence="15">
    <location>
        <begin position="776"/>
        <end position="1132"/>
    </location>
</feature>
<comment type="subunit">
    <text evidence="15">Heterotrimer of RecB, RecC and RecD. All subunits contribute to DNA-binding. Interacts with RecA.</text>
</comment>
<dbReference type="CDD" id="cd22352">
    <property type="entry name" value="RecB_C-like"/>
    <property type="match status" value="1"/>
</dbReference>
<evidence type="ECO:0000256" key="1">
    <source>
        <dbReference type="ARBA" id="ARBA00022722"/>
    </source>
</evidence>
<dbReference type="InterPro" id="IPR014017">
    <property type="entry name" value="DNA_helicase_UvrD-like_C"/>
</dbReference>
<feature type="binding site" evidence="15">
    <location>
        <position position="1007"/>
    </location>
    <ligand>
        <name>Mg(2+)</name>
        <dbReference type="ChEBI" id="CHEBI:18420"/>
    </ligand>
</feature>
<keyword evidence="8 15" id="KW-0067">ATP-binding</keyword>
<evidence type="ECO:0000313" key="21">
    <source>
        <dbReference type="Proteomes" id="UP001589613"/>
    </source>
</evidence>
<comment type="miscellaneous">
    <text evidence="15">In the RecBCD complex, RecB has a slow 3'-5' helicase, an exonuclease activity and loads RecA onto ssDNA, RecD has a fast 5'-3' helicase activity, while RecC stimulates the ATPase and processivity of the RecB helicase and contributes to recognition of the Chi site.</text>
</comment>
<feature type="binding site" evidence="16">
    <location>
        <begin position="19"/>
        <end position="26"/>
    </location>
    <ligand>
        <name>ATP</name>
        <dbReference type="ChEBI" id="CHEBI:30616"/>
    </ligand>
</feature>
<dbReference type="InterPro" id="IPR014016">
    <property type="entry name" value="UvrD-like_ATP-bd"/>
</dbReference>
<dbReference type="InterPro" id="IPR000212">
    <property type="entry name" value="DNA_helicase_UvrD/REP"/>
</dbReference>
<dbReference type="InterPro" id="IPR011335">
    <property type="entry name" value="Restrct_endonuc-II-like"/>
</dbReference>
<comment type="domain">
    <text evidence="15">The N-terminal DNA-binding domain is a ssDNA-dependent ATPase and has ATP-dependent 3'-5' helicase function. This domain interacts with RecC.</text>
</comment>